<name>A0A8H4BJU4_MUCCL</name>
<dbReference type="AlphaFoldDB" id="A0A8H4BJU4"/>
<dbReference type="PANTHER" id="PTHR47510:SF3">
    <property type="entry name" value="ENDO_EXONUCLEASE_PHOSPHATASE DOMAIN-CONTAINING PROTEIN"/>
    <property type="match status" value="1"/>
</dbReference>
<evidence type="ECO:0000313" key="2">
    <source>
        <dbReference type="Proteomes" id="UP000469890"/>
    </source>
</evidence>
<sequence>WLEEFSMSLLNNEHLAYGIPTFTTFRRRQQEVSSIIDLFLTNIGDSAFLDPQLVIESDLSLGSDHRLMVLTFGYVPPSDDIVSPGNSVLVPRRQWKLSKLTKEKPLRLLRESFRSSVAPLVGTLAALVSDPPATRPNINALNDSLNQCLYDSLDHAIGVKSARPGHWKKYWTQEIQDAAAAERDRAYSQWRHASFGIAKVECWLLYKQAHRKFRSLVQAAKRQSWKQFCSTLESDFSKATAATKRIKRNKESTSTYSHPNGPAASVSAMGAHLASVYDGSLLATACRPAAPPTFDSVLPFCVPQDLSLFDVDTLVSHIQRLPTRKAPGPDHIKAEMLKSLASESAPVLSLLFTLCLQWSYTPALWRQAQVFRIFKMGDASDPANYRPISLTSVVRKLFEFSLMP</sequence>
<proteinExistence type="predicted"/>
<reference evidence="1 2" key="1">
    <citation type="submission" date="2019-09" db="EMBL/GenBank/DDBJ databases">
        <authorList>
            <consortium name="DOE Joint Genome Institute"/>
            <person name="Mondo S.J."/>
            <person name="Navarro-Mendoza M.I."/>
            <person name="Perez-Arques C."/>
            <person name="Panchal S."/>
            <person name="Nicolas F.E."/>
            <person name="Ganguly P."/>
            <person name="Pangilinan J."/>
            <person name="Grigoriev I."/>
            <person name="Heitman J."/>
            <person name="Sanya K."/>
            <person name="Garre V."/>
        </authorList>
    </citation>
    <scope>NUCLEOTIDE SEQUENCE [LARGE SCALE GENOMIC DNA]</scope>
    <source>
        <strain evidence="1 2">MU402</strain>
    </source>
</reference>
<dbReference type="PANTHER" id="PTHR47510">
    <property type="entry name" value="REVERSE TRANSCRIPTASE DOMAIN-CONTAINING PROTEIN"/>
    <property type="match status" value="1"/>
</dbReference>
<comment type="caution">
    <text evidence="1">The sequence shown here is derived from an EMBL/GenBank/DDBJ whole genome shotgun (WGS) entry which is preliminary data.</text>
</comment>
<evidence type="ECO:0000313" key="1">
    <source>
        <dbReference type="EMBL" id="KAF1803652.1"/>
    </source>
</evidence>
<dbReference type="EMBL" id="JAAECE010000003">
    <property type="protein sequence ID" value="KAF1803652.1"/>
    <property type="molecule type" value="Genomic_DNA"/>
</dbReference>
<accession>A0A8H4BJU4</accession>
<feature type="non-terminal residue" evidence="1">
    <location>
        <position position="404"/>
    </location>
</feature>
<dbReference type="Proteomes" id="UP000469890">
    <property type="component" value="Unassembled WGS sequence"/>
</dbReference>
<organism evidence="1 2">
    <name type="scientific">Mucor circinelloides f. lusitanicus</name>
    <name type="common">Mucor racemosus var. lusitanicus</name>
    <dbReference type="NCBI Taxonomy" id="29924"/>
    <lineage>
        <taxon>Eukaryota</taxon>
        <taxon>Fungi</taxon>
        <taxon>Fungi incertae sedis</taxon>
        <taxon>Mucoromycota</taxon>
        <taxon>Mucoromycotina</taxon>
        <taxon>Mucoromycetes</taxon>
        <taxon>Mucorales</taxon>
        <taxon>Mucorineae</taxon>
        <taxon>Mucoraceae</taxon>
        <taxon>Mucor</taxon>
    </lineage>
</organism>
<gene>
    <name evidence="1" type="ORF">FB192DRAFT_1259477</name>
</gene>
<protein>
    <recommendedName>
        <fullName evidence="3">Endonuclease/exonuclease/phosphatase domain-containing protein</fullName>
    </recommendedName>
</protein>
<evidence type="ECO:0008006" key="3">
    <source>
        <dbReference type="Google" id="ProtNLM"/>
    </source>
</evidence>
<feature type="non-terminal residue" evidence="1">
    <location>
        <position position="1"/>
    </location>
</feature>